<evidence type="ECO:0000313" key="5">
    <source>
        <dbReference type="Proteomes" id="UP000286990"/>
    </source>
</evidence>
<dbReference type="Proteomes" id="UP000286990">
    <property type="component" value="Unassembled WGS sequence"/>
</dbReference>
<dbReference type="InterPro" id="IPR029063">
    <property type="entry name" value="SAM-dependent_MTases_sf"/>
</dbReference>
<dbReference type="Pfam" id="PF01596">
    <property type="entry name" value="Methyltransf_3"/>
    <property type="match status" value="1"/>
</dbReference>
<dbReference type="OrthoDB" id="484536at2"/>
<dbReference type="RefSeq" id="WP_125223415.1">
    <property type="nucleotide sequence ID" value="NZ_QUSX01000002.1"/>
</dbReference>
<protein>
    <submittedName>
        <fullName evidence="4">SAM-dependent methyltransferase</fullName>
    </submittedName>
</protein>
<sequence>MDHSNVQDFPKVYSAIQDKCDEFGFTMSSDVYVGTLLKTLVSSKPKGRFLELGTGIGLSLSWMIDGLDAKSKLITVDNDADLIEIAASFFGADDRVEIVCKDGAEWINSYDGEKFDLIFADAWPGKYDQLEEALALLKVGGFYVVDDMLAQPNWPQGHEKNVAELVAYLENREDLNVTKMSWSTGIVLAVKTR</sequence>
<dbReference type="GO" id="GO:0032259">
    <property type="term" value="P:methylation"/>
    <property type="evidence" value="ECO:0007669"/>
    <property type="project" value="UniProtKB-KW"/>
</dbReference>
<keyword evidence="5" id="KW-1185">Reference proteome</keyword>
<reference evidence="5" key="1">
    <citation type="submission" date="2018-08" db="EMBL/GenBank/DDBJ databases">
        <authorList>
            <person name="Khan S.A."/>
            <person name="J S.E."/>
        </authorList>
    </citation>
    <scope>NUCLEOTIDE SEQUENCE [LARGE SCALE GENOMIC DNA]</scope>
    <source>
        <strain evidence="5">PoM-212</strain>
    </source>
</reference>
<dbReference type="Gene3D" id="3.40.50.150">
    <property type="entry name" value="Vaccinia Virus protein VP39"/>
    <property type="match status" value="1"/>
</dbReference>
<proteinExistence type="predicted"/>
<gene>
    <name evidence="4" type="ORF">DZC72_13530</name>
</gene>
<evidence type="ECO:0000256" key="2">
    <source>
        <dbReference type="ARBA" id="ARBA00022679"/>
    </source>
</evidence>
<dbReference type="EMBL" id="QUSX01000002">
    <property type="protein sequence ID" value="RRQ48695.1"/>
    <property type="molecule type" value="Genomic_DNA"/>
</dbReference>
<dbReference type="PANTHER" id="PTHR43167">
    <property type="entry name" value="PUTATIVE (AFU_ORTHOLOGUE AFUA_6G01830)-RELATED"/>
    <property type="match status" value="1"/>
</dbReference>
<accession>A0A426RI50</accession>
<name>A0A426RI50_9FLAO</name>
<dbReference type="AlphaFoldDB" id="A0A426RI50"/>
<evidence type="ECO:0000313" key="4">
    <source>
        <dbReference type="EMBL" id="RRQ48695.1"/>
    </source>
</evidence>
<evidence type="ECO:0000256" key="1">
    <source>
        <dbReference type="ARBA" id="ARBA00022603"/>
    </source>
</evidence>
<dbReference type="GO" id="GO:0008171">
    <property type="term" value="F:O-methyltransferase activity"/>
    <property type="evidence" value="ECO:0007669"/>
    <property type="project" value="InterPro"/>
</dbReference>
<comment type="caution">
    <text evidence="4">The sequence shown here is derived from an EMBL/GenBank/DDBJ whole genome shotgun (WGS) entry which is preliminary data.</text>
</comment>
<dbReference type="CDD" id="cd02440">
    <property type="entry name" value="AdoMet_MTases"/>
    <property type="match status" value="1"/>
</dbReference>
<keyword evidence="3" id="KW-0949">S-adenosyl-L-methionine</keyword>
<dbReference type="InterPro" id="IPR002935">
    <property type="entry name" value="SAM_O-MeTrfase"/>
</dbReference>
<dbReference type="SUPFAM" id="SSF53335">
    <property type="entry name" value="S-adenosyl-L-methionine-dependent methyltransferases"/>
    <property type="match status" value="1"/>
</dbReference>
<organism evidence="4 5">
    <name type="scientific">Maribacter algicola</name>
    <dbReference type="NCBI Taxonomy" id="2498892"/>
    <lineage>
        <taxon>Bacteria</taxon>
        <taxon>Pseudomonadati</taxon>
        <taxon>Bacteroidota</taxon>
        <taxon>Flavobacteriia</taxon>
        <taxon>Flavobacteriales</taxon>
        <taxon>Flavobacteriaceae</taxon>
        <taxon>Maribacter</taxon>
    </lineage>
</organism>
<keyword evidence="2" id="KW-0808">Transferase</keyword>
<reference evidence="5" key="2">
    <citation type="submission" date="2018-12" db="EMBL/GenBank/DDBJ databases">
        <title>Maribacter lutimaris sp. nov., isolated from marine sediment.</title>
        <authorList>
            <person name="Kim K.K."/>
        </authorList>
    </citation>
    <scope>NUCLEOTIDE SEQUENCE [LARGE SCALE GENOMIC DNA]</scope>
    <source>
        <strain evidence="5">PoM-212</strain>
    </source>
</reference>
<keyword evidence="1 4" id="KW-0489">Methyltransferase</keyword>
<dbReference type="PANTHER" id="PTHR43167:SF1">
    <property type="entry name" value="PUTATIVE (AFU_ORTHOLOGUE AFUA_6G01830)-RELATED"/>
    <property type="match status" value="1"/>
</dbReference>
<evidence type="ECO:0000256" key="3">
    <source>
        <dbReference type="ARBA" id="ARBA00022691"/>
    </source>
</evidence>